<proteinExistence type="predicted"/>
<feature type="compositionally biased region" description="Low complexity" evidence="1">
    <location>
        <begin position="14"/>
        <end position="24"/>
    </location>
</feature>
<dbReference type="Proteomes" id="UP000265663">
    <property type="component" value="Unassembled WGS sequence"/>
</dbReference>
<evidence type="ECO:0000313" key="3">
    <source>
        <dbReference type="Proteomes" id="UP000265663"/>
    </source>
</evidence>
<feature type="region of interest" description="Disordered" evidence="1">
    <location>
        <begin position="1"/>
        <end position="28"/>
    </location>
</feature>
<name>A0A3M7M1Q4_9PLEO</name>
<protein>
    <submittedName>
        <fullName evidence="2">Uncharacterized protein</fullName>
    </submittedName>
</protein>
<accession>A0A3M7M1Q4</accession>
<gene>
    <name evidence="2" type="ORF">GMOD_00010054</name>
</gene>
<organism evidence="2 3">
    <name type="scientific">Pyrenophora seminiperda CCB06</name>
    <dbReference type="NCBI Taxonomy" id="1302712"/>
    <lineage>
        <taxon>Eukaryota</taxon>
        <taxon>Fungi</taxon>
        <taxon>Dikarya</taxon>
        <taxon>Ascomycota</taxon>
        <taxon>Pezizomycotina</taxon>
        <taxon>Dothideomycetes</taxon>
        <taxon>Pleosporomycetidae</taxon>
        <taxon>Pleosporales</taxon>
        <taxon>Pleosporineae</taxon>
        <taxon>Pleosporaceae</taxon>
        <taxon>Pyrenophora</taxon>
    </lineage>
</organism>
<reference evidence="2 3" key="1">
    <citation type="journal article" date="2014" name="PLoS ONE">
        <title>De novo Genome Assembly of the Fungal Plant Pathogen Pyrenophora semeniperda.</title>
        <authorList>
            <person name="Soliai M.M."/>
            <person name="Meyer S.E."/>
            <person name="Udall J.A."/>
            <person name="Elzinga D.E."/>
            <person name="Hermansen R.A."/>
            <person name="Bodily P.M."/>
            <person name="Hart A.A."/>
            <person name="Coleman C.E."/>
        </authorList>
    </citation>
    <scope>NUCLEOTIDE SEQUENCE [LARGE SCALE GENOMIC DNA]</scope>
    <source>
        <strain evidence="2 3">CCB06</strain>
        <tissue evidence="2">Mycelium</tissue>
    </source>
</reference>
<evidence type="ECO:0000313" key="2">
    <source>
        <dbReference type="EMBL" id="RMZ68411.1"/>
    </source>
</evidence>
<dbReference type="AlphaFoldDB" id="A0A3M7M1Q4"/>
<feature type="compositionally biased region" description="Basic and acidic residues" evidence="1">
    <location>
        <begin position="1"/>
        <end position="13"/>
    </location>
</feature>
<sequence>MTVMHKGEVRRGLLDSSPSSPSLSAVPGLMSQQDACTNGARRIAGQECIVSLQLPRRVTMASQDECLIRMTISVWPRLQLHVPRASGVASGREGERARGREGERFGLARVEQFISGCCPARWLPLCFGPASSLTVSNSACLTCAFSAAACHRERERAVTAVARARPLSLMSQAANAVFDACRFSRAVPLLESDGKTLVDVIYDKSCPQSLNFTHAHTHARTHTRTHAQPARPHAARKPRHVRPRLGEQNDSAPPPFPPSSTTYHSSLTTAIIAPGRYWAWGPPAYLSGTLASHIPDLLPHPGTITTFPRFSMSFDHLDAKNNTHP</sequence>
<feature type="compositionally biased region" description="Basic residues" evidence="1">
    <location>
        <begin position="233"/>
        <end position="243"/>
    </location>
</feature>
<feature type="region of interest" description="Disordered" evidence="1">
    <location>
        <begin position="217"/>
        <end position="261"/>
    </location>
</feature>
<evidence type="ECO:0000256" key="1">
    <source>
        <dbReference type="SAM" id="MobiDB-lite"/>
    </source>
</evidence>
<dbReference type="EMBL" id="KE747815">
    <property type="protein sequence ID" value="RMZ68411.1"/>
    <property type="molecule type" value="Genomic_DNA"/>
</dbReference>
<keyword evidence="3" id="KW-1185">Reference proteome</keyword>